<name>A0A8S5RXJ0_9CAUD</name>
<proteinExistence type="predicted"/>
<organism evidence="1">
    <name type="scientific">Siphoviridae sp. ctLeh52</name>
    <dbReference type="NCBI Taxonomy" id="2827849"/>
    <lineage>
        <taxon>Viruses</taxon>
        <taxon>Duplodnaviria</taxon>
        <taxon>Heunggongvirae</taxon>
        <taxon>Uroviricota</taxon>
        <taxon>Caudoviricetes</taxon>
    </lineage>
</organism>
<accession>A0A8S5RXJ0</accession>
<dbReference type="EMBL" id="BK032499">
    <property type="protein sequence ID" value="DAF43146.1"/>
    <property type="molecule type" value="Genomic_DNA"/>
</dbReference>
<protein>
    <submittedName>
        <fullName evidence="1">Tail assembly chaperone protein</fullName>
    </submittedName>
</protein>
<reference evidence="1" key="1">
    <citation type="journal article" date="2021" name="Proc. Natl. Acad. Sci. U.S.A.">
        <title>A Catalog of Tens of Thousands of Viruses from Human Metagenomes Reveals Hidden Associations with Chronic Diseases.</title>
        <authorList>
            <person name="Tisza M.J."/>
            <person name="Buck C.B."/>
        </authorList>
    </citation>
    <scope>NUCLEOTIDE SEQUENCE</scope>
    <source>
        <strain evidence="1">CtLeh52</strain>
    </source>
</reference>
<evidence type="ECO:0000313" key="1">
    <source>
        <dbReference type="EMBL" id="DAF43146.1"/>
    </source>
</evidence>
<sequence>MLTVKFGEKELNIKFGYEATVKNNIIKKLANLEKQEDGIESVNNILMLLPELILVGLQKYHSDEYGFDPYNKEQKEAKLSEVYSMLDDYFDSDEADIQKLFADVQGELLENGFLAKLLKQEQEKNSKKAPKK</sequence>